<reference evidence="2 3" key="1">
    <citation type="journal article" date="2012" name="BMC Genomics">
        <title>Comparative genomic analysis and phylogenetic position of Theileria equi.</title>
        <authorList>
            <person name="Kappmeyer L.S."/>
            <person name="Thiagarajan M."/>
            <person name="Herndon D.R."/>
            <person name="Ramsay J.D."/>
            <person name="Caler E."/>
            <person name="Djikeng A."/>
            <person name="Gillespie J.J."/>
            <person name="Lau A.O."/>
            <person name="Roalson E.H."/>
            <person name="Silva J.C."/>
            <person name="Silva M.G."/>
            <person name="Suarez C.E."/>
            <person name="Ueti M.W."/>
            <person name="Nene V.M."/>
            <person name="Mealey R.H."/>
            <person name="Knowles D.P."/>
            <person name="Brayton K.A."/>
        </authorList>
    </citation>
    <scope>NUCLEOTIDE SEQUENCE [LARGE SCALE GENOMIC DNA]</scope>
    <source>
        <strain evidence="2 3">WA</strain>
    </source>
</reference>
<keyword evidence="3" id="KW-1185">Reference proteome</keyword>
<feature type="compositionally biased region" description="Basic residues" evidence="1">
    <location>
        <begin position="1"/>
        <end position="11"/>
    </location>
</feature>
<dbReference type="VEuPathDB" id="PiroplasmaDB:BEWA_026940"/>
<dbReference type="eggNOG" id="ENOG502RSZ3">
    <property type="taxonomic scope" value="Eukaryota"/>
</dbReference>
<proteinExistence type="predicted"/>
<feature type="compositionally biased region" description="Low complexity" evidence="1">
    <location>
        <begin position="995"/>
        <end position="1010"/>
    </location>
</feature>
<evidence type="ECO:0000313" key="2">
    <source>
        <dbReference type="EMBL" id="AFZ79845.1"/>
    </source>
</evidence>
<protein>
    <submittedName>
        <fullName evidence="2">Uncharacterized protein</fullName>
    </submittedName>
</protein>
<feature type="region of interest" description="Disordered" evidence="1">
    <location>
        <begin position="934"/>
        <end position="1031"/>
    </location>
</feature>
<feature type="region of interest" description="Disordered" evidence="1">
    <location>
        <begin position="1"/>
        <end position="24"/>
    </location>
</feature>
<dbReference type="EMBL" id="CP001669">
    <property type="protein sequence ID" value="AFZ79845.1"/>
    <property type="molecule type" value="Genomic_DNA"/>
</dbReference>
<evidence type="ECO:0000256" key="1">
    <source>
        <dbReference type="SAM" id="MobiDB-lite"/>
    </source>
</evidence>
<dbReference type="STRING" id="1537102.L0AWC3"/>
<dbReference type="GeneID" id="15805893"/>
<gene>
    <name evidence="2" type="ORF">BEWA_026940</name>
</gene>
<dbReference type="Proteomes" id="UP000031512">
    <property type="component" value="Chromosome 1"/>
</dbReference>
<feature type="compositionally biased region" description="Polar residues" evidence="1">
    <location>
        <begin position="960"/>
        <end position="983"/>
    </location>
</feature>
<name>L0AWC3_THEEQ</name>
<dbReference type="RefSeq" id="XP_004829511.1">
    <property type="nucleotide sequence ID" value="XM_004829454.1"/>
</dbReference>
<organism evidence="2 3">
    <name type="scientific">Theileria equi strain WA</name>
    <dbReference type="NCBI Taxonomy" id="1537102"/>
    <lineage>
        <taxon>Eukaryota</taxon>
        <taxon>Sar</taxon>
        <taxon>Alveolata</taxon>
        <taxon>Apicomplexa</taxon>
        <taxon>Aconoidasida</taxon>
        <taxon>Piroplasmida</taxon>
        <taxon>Theileriidae</taxon>
        <taxon>Theileria</taxon>
    </lineage>
</organism>
<dbReference type="AlphaFoldDB" id="L0AWC3"/>
<evidence type="ECO:0000313" key="3">
    <source>
        <dbReference type="Proteomes" id="UP000031512"/>
    </source>
</evidence>
<feature type="compositionally biased region" description="Acidic residues" evidence="1">
    <location>
        <begin position="940"/>
        <end position="959"/>
    </location>
</feature>
<dbReference type="KEGG" id="beq:BEWA_026940"/>
<sequence>MSSINIKRKCPKGGNPGPCEDVPHVEATRKGLKGTDGKTNYEYCTHTGRRSIFLINLKYGGNRLKIEANDGQLNPFYQQHRVVGEVTTYYHNDYDKNPNFIKAPLVLKVEDAIHKGSYTWYENTGSGIKWKKIEHNGDFPTSDPGQGENDFTKRLDKLTCKLHRLHRVNIGNDNKERGDSYNCDLCKNASVTVKPGVPVNGIYSTFEHTPTEDGKYYLSYGSNLVKYKDSGGSNFIPLEVLSSYPSVTVYYWIGDGGRKNPLLIEVKLSTRESHWYENARYDDNKNDIWRKLGEQETKAFSTGNSDRLKEKLDSLNCIFNGALKIKLGLTSNCHNTRDGRHRDRLRTYIDGTFHRDLSLSIYVYTSREGSVSDLFNVAEIVLAEKKQKFLDGTSFFKDVIKVSSYESKCSPGTPFLLCIESNGNDYKWYWKTKPGNEWEVCPRLAKRPPGSVKDEIGTIFSDAMKSPLKITLCPPSKPPKKGIQIDISQQPKGDESFGMYEVQSSSGEIPIAIMKTVDSPVRGFFRVSHTANMATGSFTLSNNLKGGDGIRGVSNPIDSVSVYYWDGNPGKPILLEINDINGHSKYYSRAEDTNTKQGNWAKRDYESLKHTDLEEMLDDQNCHRNGTIPIDLKYPSDLKPFYKTIKEKITSTSPYLSKKSLFSSAFPLTLRSGSDDYEVEICKVENELSRVTYDGKETTGIEPPGGKVSKLRIYMWKHDPSPNKVPLLAEFLKTDGKHEWFENLGKESTNWATIGDYEANKFYQSGSQDLFTEELISKLDEVSCRIHHTVKIDMSRKNVIRSHCHSGCHPKRIKIKRDIGNLFPKYIGYEHTSATNDKTFTVTSIVYKNEEQRVERGNLNFPLREVSKVTVYFQNCEIGYPVAMQIEKEGEGNRWLKNEDRNGKWKEFSPQNIIETINRATSGLNLCPEFPKQLARTEQSDSENQDVGEYDEQDDESEGENSPPQVSTDHSDSISHQPQSGVDQSPAELSPQQHNADQPNQSNSAASSQDVNTLPQQDDYRASPNKDPNTDHTPYIIASSVLGASGSLTGFAYWIYKRFAGEPWVRQI</sequence>
<accession>L0AWC3</accession>